<dbReference type="NCBIfam" id="TIGR00131">
    <property type="entry name" value="gal_kin"/>
    <property type="match status" value="1"/>
</dbReference>
<dbReference type="Gene3D" id="3.30.230.10">
    <property type="match status" value="1"/>
</dbReference>
<evidence type="ECO:0000256" key="3">
    <source>
        <dbReference type="ARBA" id="ARBA00022741"/>
    </source>
</evidence>
<feature type="domain" description="Galactokinase N-terminal" evidence="10">
    <location>
        <begin position="15"/>
        <end position="67"/>
    </location>
</feature>
<evidence type="ECO:0000256" key="1">
    <source>
        <dbReference type="ARBA" id="ARBA00006566"/>
    </source>
</evidence>
<dbReference type="Pfam" id="PF08544">
    <property type="entry name" value="GHMP_kinases_C"/>
    <property type="match status" value="1"/>
</dbReference>
<keyword evidence="6" id="KW-0299">Galactose metabolism</keyword>
<evidence type="ECO:0000256" key="7">
    <source>
        <dbReference type="NCBIfam" id="TIGR00131"/>
    </source>
</evidence>
<keyword evidence="5" id="KW-0067">ATP-binding</keyword>
<evidence type="ECO:0000256" key="5">
    <source>
        <dbReference type="ARBA" id="ARBA00022840"/>
    </source>
</evidence>
<dbReference type="PANTHER" id="PTHR10457:SF7">
    <property type="entry name" value="GALACTOKINASE-RELATED"/>
    <property type="match status" value="1"/>
</dbReference>
<dbReference type="Proteomes" id="UP001179181">
    <property type="component" value="Unassembled WGS sequence"/>
</dbReference>
<dbReference type="PRINTS" id="PR00473">
    <property type="entry name" value="GALCTOKINASE"/>
</dbReference>
<dbReference type="EC" id="2.7.1.6" evidence="7"/>
<protein>
    <recommendedName>
        <fullName evidence="7">Galactokinase</fullName>
        <ecNumber evidence="7">2.7.1.6</ecNumber>
    </recommendedName>
</protein>
<dbReference type="InterPro" id="IPR036554">
    <property type="entry name" value="GHMP_kinase_C_sf"/>
</dbReference>
<keyword evidence="4" id="KW-0418">Kinase</keyword>
<dbReference type="EMBL" id="JAASQJ010000002">
    <property type="protein sequence ID" value="NIJ53397.1"/>
    <property type="molecule type" value="Genomic_DNA"/>
</dbReference>
<evidence type="ECO:0000313" key="12">
    <source>
        <dbReference type="Proteomes" id="UP001179181"/>
    </source>
</evidence>
<dbReference type="PROSITE" id="PS00627">
    <property type="entry name" value="GHMP_KINASES_ATP"/>
    <property type="match status" value="1"/>
</dbReference>
<name>A0ABX0UKG0_9BACT</name>
<dbReference type="Pfam" id="PF00288">
    <property type="entry name" value="GHMP_kinases_N"/>
    <property type="match status" value="1"/>
</dbReference>
<dbReference type="InterPro" id="IPR006206">
    <property type="entry name" value="Mevalonate/galactokinase"/>
</dbReference>
<evidence type="ECO:0000259" key="10">
    <source>
        <dbReference type="Pfam" id="PF10509"/>
    </source>
</evidence>
<dbReference type="PROSITE" id="PS00106">
    <property type="entry name" value="GALACTOKINASE"/>
    <property type="match status" value="1"/>
</dbReference>
<evidence type="ECO:0000256" key="4">
    <source>
        <dbReference type="ARBA" id="ARBA00022777"/>
    </source>
</evidence>
<dbReference type="InterPro" id="IPR006203">
    <property type="entry name" value="GHMP_knse_ATP-bd_CS"/>
</dbReference>
<organism evidence="11 12">
    <name type="scientific">Dyadobacter arcticus</name>
    <dbReference type="NCBI Taxonomy" id="1078754"/>
    <lineage>
        <taxon>Bacteria</taxon>
        <taxon>Pseudomonadati</taxon>
        <taxon>Bacteroidota</taxon>
        <taxon>Cytophagia</taxon>
        <taxon>Cytophagales</taxon>
        <taxon>Spirosomataceae</taxon>
        <taxon>Dyadobacter</taxon>
    </lineage>
</organism>
<dbReference type="InterPro" id="IPR006204">
    <property type="entry name" value="GHMP_kinase_N_dom"/>
</dbReference>
<accession>A0ABX0UKG0</accession>
<dbReference type="GO" id="GO:0004335">
    <property type="term" value="F:galactokinase activity"/>
    <property type="evidence" value="ECO:0007669"/>
    <property type="project" value="UniProtKB-EC"/>
</dbReference>
<comment type="caution">
    <text evidence="11">The sequence shown here is derived from an EMBL/GenBank/DDBJ whole genome shotgun (WGS) entry which is preliminary data.</text>
</comment>
<sequence>MSVPQQNLAEAVKNKYYTKFGDSVPSEKVRVFRSPGRINLIGEHTDYNNGFVLPASVDKAVYFVIAPRDDEQVILYAADLDETYSFPLSDLSKPNQSWAHYQLSIVDQIHKNGLQIRGFQAAFGGDIPVGAGLSSSAALECCLLFALNEMFRLSLDRFHIVKMAQKAENEYVGVQCGIMDQFASAFGKEEAVIRLDCRSLEYEYFPFPMDEYLIVLCDTSVKHSLASSEYNTRRLECEKGTQILQKYDSSILSLRDTSPEFVKVHEEELGDVVYRRCKFITEEIRRVQDACHLLVQGNLVDFGSKMYETHQGLQHEYEVSCEELDFLVDQTIDNPAVLGARMMGGGFGGCTINLVKKEAVPKFEEEMKRAYLKEYQIDLPCYKVKITNGTEEIISTNK</sequence>
<proteinExistence type="inferred from homology"/>
<dbReference type="InterPro" id="IPR019539">
    <property type="entry name" value="GalKase_N"/>
</dbReference>
<feature type="domain" description="GHMP kinase C-terminal" evidence="9">
    <location>
        <begin position="293"/>
        <end position="371"/>
    </location>
</feature>
<keyword evidence="6" id="KW-0119">Carbohydrate metabolism</keyword>
<dbReference type="InterPro" id="IPR013750">
    <property type="entry name" value="GHMP_kinase_C_dom"/>
</dbReference>
<dbReference type="InterPro" id="IPR000705">
    <property type="entry name" value="Galactokinase"/>
</dbReference>
<comment type="similarity">
    <text evidence="1">Belongs to the GHMP kinase family. GalK subfamily.</text>
</comment>
<evidence type="ECO:0000259" key="8">
    <source>
        <dbReference type="Pfam" id="PF00288"/>
    </source>
</evidence>
<dbReference type="SUPFAM" id="SSF55060">
    <property type="entry name" value="GHMP Kinase, C-terminal domain"/>
    <property type="match status" value="1"/>
</dbReference>
<keyword evidence="3" id="KW-0547">Nucleotide-binding</keyword>
<evidence type="ECO:0000259" key="9">
    <source>
        <dbReference type="Pfam" id="PF08544"/>
    </source>
</evidence>
<dbReference type="InterPro" id="IPR014721">
    <property type="entry name" value="Ribsml_uS5_D2-typ_fold_subgr"/>
</dbReference>
<dbReference type="RefSeq" id="WP_167270471.1">
    <property type="nucleotide sequence ID" value="NZ_JAASQJ010000002.1"/>
</dbReference>
<dbReference type="InterPro" id="IPR020568">
    <property type="entry name" value="Ribosomal_Su5_D2-typ_SF"/>
</dbReference>
<evidence type="ECO:0000313" key="11">
    <source>
        <dbReference type="EMBL" id="NIJ53397.1"/>
    </source>
</evidence>
<keyword evidence="12" id="KW-1185">Reference proteome</keyword>
<dbReference type="Pfam" id="PF10509">
    <property type="entry name" value="GalKase_gal_bdg"/>
    <property type="match status" value="1"/>
</dbReference>
<keyword evidence="2 11" id="KW-0808">Transferase</keyword>
<dbReference type="Gene3D" id="3.30.70.890">
    <property type="entry name" value="GHMP kinase, C-terminal domain"/>
    <property type="match status" value="1"/>
</dbReference>
<reference evidence="11 12" key="1">
    <citation type="submission" date="2020-03" db="EMBL/GenBank/DDBJ databases">
        <title>Genomic Encyclopedia of Type Strains, Phase IV (KMG-IV): sequencing the most valuable type-strain genomes for metagenomic binning, comparative biology and taxonomic classification.</title>
        <authorList>
            <person name="Goeker M."/>
        </authorList>
    </citation>
    <scope>NUCLEOTIDE SEQUENCE [LARGE SCALE GENOMIC DNA]</scope>
    <source>
        <strain evidence="11 12">DSM 102865</strain>
    </source>
</reference>
<evidence type="ECO:0000256" key="6">
    <source>
        <dbReference type="ARBA" id="ARBA00023144"/>
    </source>
</evidence>
<evidence type="ECO:0000256" key="2">
    <source>
        <dbReference type="ARBA" id="ARBA00022679"/>
    </source>
</evidence>
<dbReference type="PANTHER" id="PTHR10457">
    <property type="entry name" value="MEVALONATE KINASE/GALACTOKINASE"/>
    <property type="match status" value="1"/>
</dbReference>
<dbReference type="InterPro" id="IPR019741">
    <property type="entry name" value="Galactokinase_CS"/>
</dbReference>
<feature type="domain" description="GHMP kinase N-terminal" evidence="8">
    <location>
        <begin position="113"/>
        <end position="188"/>
    </location>
</feature>
<dbReference type="PRINTS" id="PR00959">
    <property type="entry name" value="MEVGALKINASE"/>
</dbReference>
<dbReference type="PIRSF" id="PIRSF000530">
    <property type="entry name" value="Galactokinase"/>
    <property type="match status" value="1"/>
</dbReference>
<gene>
    <name evidence="11" type="ORF">FHS68_002567</name>
</gene>
<dbReference type="SUPFAM" id="SSF54211">
    <property type="entry name" value="Ribosomal protein S5 domain 2-like"/>
    <property type="match status" value="1"/>
</dbReference>